<sequence>VWNPLSAVPAGLVLSPADASSFSPSWHLSASGGLNIVMLAWICPTPFVPLRLPYKRMHLDGSLARQVPACCSENSGLRPHESPISLECRYHAMPCISRMPSSIYT</sequence>
<proteinExistence type="predicted"/>
<reference evidence="2 3" key="1">
    <citation type="submission" date="2019-12" db="EMBL/GenBank/DDBJ databases">
        <title>A genome sequence resource for the geographically widespread anthracnose pathogen Colletotrichum asianum.</title>
        <authorList>
            <person name="Meng Y."/>
        </authorList>
    </citation>
    <scope>NUCLEOTIDE SEQUENCE [LARGE SCALE GENOMIC DNA]</scope>
    <source>
        <strain evidence="2 3">ICMP 18580</strain>
    </source>
</reference>
<dbReference type="EMBL" id="WOWK01000153">
    <property type="protein sequence ID" value="KAF0316615.1"/>
    <property type="molecule type" value="Genomic_DNA"/>
</dbReference>
<gene>
    <name evidence="2" type="ORF">GQ607_016146</name>
</gene>
<keyword evidence="1" id="KW-1133">Transmembrane helix</keyword>
<keyword evidence="1" id="KW-0812">Transmembrane</keyword>
<protein>
    <submittedName>
        <fullName evidence="2">Uncharacterized protein</fullName>
    </submittedName>
</protein>
<dbReference type="AlphaFoldDB" id="A0A8H3ZM29"/>
<evidence type="ECO:0000256" key="1">
    <source>
        <dbReference type="SAM" id="Phobius"/>
    </source>
</evidence>
<dbReference type="Proteomes" id="UP000434172">
    <property type="component" value="Unassembled WGS sequence"/>
</dbReference>
<keyword evidence="1" id="KW-0472">Membrane</keyword>
<accession>A0A8H3ZM29</accession>
<name>A0A8H3ZM29_9PEZI</name>
<feature type="non-terminal residue" evidence="2">
    <location>
        <position position="1"/>
    </location>
</feature>
<feature type="transmembrane region" description="Helical" evidence="1">
    <location>
        <begin position="29"/>
        <end position="48"/>
    </location>
</feature>
<evidence type="ECO:0000313" key="2">
    <source>
        <dbReference type="EMBL" id="KAF0316615.1"/>
    </source>
</evidence>
<keyword evidence="3" id="KW-1185">Reference proteome</keyword>
<organism evidence="2 3">
    <name type="scientific">Colletotrichum asianum</name>
    <dbReference type="NCBI Taxonomy" id="702518"/>
    <lineage>
        <taxon>Eukaryota</taxon>
        <taxon>Fungi</taxon>
        <taxon>Dikarya</taxon>
        <taxon>Ascomycota</taxon>
        <taxon>Pezizomycotina</taxon>
        <taxon>Sordariomycetes</taxon>
        <taxon>Hypocreomycetidae</taxon>
        <taxon>Glomerellales</taxon>
        <taxon>Glomerellaceae</taxon>
        <taxon>Colletotrichum</taxon>
        <taxon>Colletotrichum gloeosporioides species complex</taxon>
    </lineage>
</organism>
<evidence type="ECO:0000313" key="3">
    <source>
        <dbReference type="Proteomes" id="UP000434172"/>
    </source>
</evidence>
<comment type="caution">
    <text evidence="2">The sequence shown here is derived from an EMBL/GenBank/DDBJ whole genome shotgun (WGS) entry which is preliminary data.</text>
</comment>